<dbReference type="EMBL" id="CAJVPY010014158">
    <property type="protein sequence ID" value="CAG8744921.1"/>
    <property type="molecule type" value="Genomic_DNA"/>
</dbReference>
<name>A0A9N9IQ12_9GLOM</name>
<sequence>MNDESEIYDDEAGDERRHLLRDSQCNLEAFEKIMKCITYENFINIDYFEEGGLAIVYSAKWRSGYITEFDKFKAQFSHDNFLQ</sequence>
<keyword evidence="2" id="KW-1185">Reference proteome</keyword>
<protein>
    <submittedName>
        <fullName evidence="1">3505_t:CDS:1</fullName>
    </submittedName>
</protein>
<organism evidence="1 2">
    <name type="scientific">Dentiscutata erythropus</name>
    <dbReference type="NCBI Taxonomy" id="1348616"/>
    <lineage>
        <taxon>Eukaryota</taxon>
        <taxon>Fungi</taxon>
        <taxon>Fungi incertae sedis</taxon>
        <taxon>Mucoromycota</taxon>
        <taxon>Glomeromycotina</taxon>
        <taxon>Glomeromycetes</taxon>
        <taxon>Diversisporales</taxon>
        <taxon>Gigasporaceae</taxon>
        <taxon>Dentiscutata</taxon>
    </lineage>
</organism>
<gene>
    <name evidence="1" type="ORF">DERYTH_LOCUS16347</name>
</gene>
<evidence type="ECO:0000313" key="1">
    <source>
        <dbReference type="EMBL" id="CAG8744921.1"/>
    </source>
</evidence>
<proteinExistence type="predicted"/>
<evidence type="ECO:0000313" key="2">
    <source>
        <dbReference type="Proteomes" id="UP000789405"/>
    </source>
</evidence>
<reference evidence="1" key="1">
    <citation type="submission" date="2021-06" db="EMBL/GenBank/DDBJ databases">
        <authorList>
            <person name="Kallberg Y."/>
            <person name="Tangrot J."/>
            <person name="Rosling A."/>
        </authorList>
    </citation>
    <scope>NUCLEOTIDE SEQUENCE</scope>
    <source>
        <strain evidence="1">MA453B</strain>
    </source>
</reference>
<comment type="caution">
    <text evidence="1">The sequence shown here is derived from an EMBL/GenBank/DDBJ whole genome shotgun (WGS) entry which is preliminary data.</text>
</comment>
<dbReference type="AlphaFoldDB" id="A0A9N9IQ12"/>
<accession>A0A9N9IQ12</accession>
<dbReference type="Proteomes" id="UP000789405">
    <property type="component" value="Unassembled WGS sequence"/>
</dbReference>